<comment type="caution">
    <text evidence="3">The sequence shown here is derived from an EMBL/GenBank/DDBJ whole genome shotgun (WGS) entry which is preliminary data.</text>
</comment>
<gene>
    <name evidence="3" type="ORF">RM863_10820</name>
</gene>
<feature type="region of interest" description="Disordered" evidence="1">
    <location>
        <begin position="108"/>
        <end position="185"/>
    </location>
</feature>
<evidence type="ECO:0000256" key="2">
    <source>
        <dbReference type="SAM" id="Phobius"/>
    </source>
</evidence>
<reference evidence="3" key="1">
    <citation type="submission" date="2024-05" db="EMBL/GenBank/DDBJ databases">
        <title>30 novel species of actinomycetes from the DSMZ collection.</title>
        <authorList>
            <person name="Nouioui I."/>
        </authorList>
    </citation>
    <scope>NUCLEOTIDE SEQUENCE</scope>
    <source>
        <strain evidence="3">DSM 41014</strain>
    </source>
</reference>
<feature type="transmembrane region" description="Helical" evidence="2">
    <location>
        <begin position="20"/>
        <end position="40"/>
    </location>
</feature>
<protein>
    <recommendedName>
        <fullName evidence="5">Integral membrane protein</fullName>
    </recommendedName>
</protein>
<feature type="compositionally biased region" description="Low complexity" evidence="1">
    <location>
        <begin position="152"/>
        <end position="162"/>
    </location>
</feature>
<dbReference type="Proteomes" id="UP001180489">
    <property type="component" value="Unassembled WGS sequence"/>
</dbReference>
<name>A0ABU2UHD2_9ACTN</name>
<keyword evidence="2" id="KW-1133">Transmembrane helix</keyword>
<organism evidence="3 4">
    <name type="scientific">Streptomyces hintoniae</name>
    <dbReference type="NCBI Taxonomy" id="3075521"/>
    <lineage>
        <taxon>Bacteria</taxon>
        <taxon>Bacillati</taxon>
        <taxon>Actinomycetota</taxon>
        <taxon>Actinomycetes</taxon>
        <taxon>Kitasatosporales</taxon>
        <taxon>Streptomycetaceae</taxon>
        <taxon>Streptomyces</taxon>
    </lineage>
</organism>
<accession>A0ABU2UHD2</accession>
<feature type="transmembrane region" description="Helical" evidence="2">
    <location>
        <begin position="52"/>
        <end position="69"/>
    </location>
</feature>
<keyword evidence="4" id="KW-1185">Reference proteome</keyword>
<evidence type="ECO:0000313" key="3">
    <source>
        <dbReference type="EMBL" id="MDT0472619.1"/>
    </source>
</evidence>
<feature type="compositionally biased region" description="Pro residues" evidence="1">
    <location>
        <begin position="142"/>
        <end position="151"/>
    </location>
</feature>
<keyword evidence="2" id="KW-0472">Membrane</keyword>
<sequence>MYGHGAPPPTRSAGTVITTRVLIAVAAFFSCGLLACVPLFRVAFLRGRWFDWLAAWVSLPLSVACFAVVGSVEETDPRGDVALSAALLLAVAAIAYFLITDVRLADQGRGHHGHATPQAPTVTSGPPGYGHPQPYGPGGRTPQPPLPPMAPMTPMTPMSGAPGAPGPYTAPPAQPPVQPPPARIDQVRAELDEISDYLRRHDGNPEGGR</sequence>
<feature type="compositionally biased region" description="Pro residues" evidence="1">
    <location>
        <begin position="164"/>
        <end position="182"/>
    </location>
</feature>
<feature type="transmembrane region" description="Helical" evidence="2">
    <location>
        <begin position="81"/>
        <end position="99"/>
    </location>
</feature>
<evidence type="ECO:0000256" key="1">
    <source>
        <dbReference type="SAM" id="MobiDB-lite"/>
    </source>
</evidence>
<evidence type="ECO:0000313" key="4">
    <source>
        <dbReference type="Proteomes" id="UP001180489"/>
    </source>
</evidence>
<evidence type="ECO:0008006" key="5">
    <source>
        <dbReference type="Google" id="ProtNLM"/>
    </source>
</evidence>
<dbReference type="RefSeq" id="WP_280905010.1">
    <property type="nucleotide sequence ID" value="NZ_JAVRFF010000010.1"/>
</dbReference>
<feature type="region of interest" description="Disordered" evidence="1">
    <location>
        <begin position="190"/>
        <end position="209"/>
    </location>
</feature>
<keyword evidence="2" id="KW-0812">Transmembrane</keyword>
<dbReference type="EMBL" id="JAVRFF010000010">
    <property type="protein sequence ID" value="MDT0472619.1"/>
    <property type="molecule type" value="Genomic_DNA"/>
</dbReference>
<proteinExistence type="predicted"/>